<dbReference type="EC" id="3.2.2.15" evidence="1"/>
<dbReference type="NCBIfam" id="TIGR04274">
    <property type="entry name" value="hypoxanDNAglyco"/>
    <property type="match status" value="1"/>
</dbReference>
<dbReference type="Proteomes" id="UP000318681">
    <property type="component" value="Unassembled WGS sequence"/>
</dbReference>
<comment type="caution">
    <text evidence="1">The sequence shown here is derived from an EMBL/GenBank/DDBJ whole genome shotgun (WGS) entry which is preliminary data.</text>
</comment>
<sequence>YAHPQNQFWRLVGGVIERDLTTMPYEARLAALGDAGIGLWDMVAEATREGSLDSAIRDPAANDLARLAAGLPRLAALGFNGAKAATLATRHFPALATRHATLALPSSSPAYTLSFAAKQAAWLGLRAFL</sequence>
<keyword evidence="1" id="KW-0326">Glycosidase</keyword>
<gene>
    <name evidence="1" type="ORF">FOY91_14575</name>
</gene>
<dbReference type="EMBL" id="VNIM01000065">
    <property type="protein sequence ID" value="TVV72428.1"/>
    <property type="molecule type" value="Genomic_DNA"/>
</dbReference>
<dbReference type="CDD" id="cd10032">
    <property type="entry name" value="UDG-F6_HDG"/>
    <property type="match status" value="1"/>
</dbReference>
<keyword evidence="1" id="KW-0378">Hydrolase</keyword>
<accession>A0A558QZA6</accession>
<organism evidence="1 2">
    <name type="scientific">Alterirhizorhabdus solaris</name>
    <dbReference type="NCBI Taxonomy" id="2529389"/>
    <lineage>
        <taxon>Bacteria</taxon>
        <taxon>Pseudomonadati</taxon>
        <taxon>Pseudomonadota</taxon>
        <taxon>Alphaproteobacteria</taxon>
        <taxon>Sphingomonadales</taxon>
        <taxon>Rhizorhabdaceae</taxon>
        <taxon>Alterirhizorhabdus</taxon>
    </lineage>
</organism>
<dbReference type="GO" id="GO:0033958">
    <property type="term" value="F:DNA-deoxyinosine glycosylase activity"/>
    <property type="evidence" value="ECO:0007669"/>
    <property type="project" value="UniProtKB-EC"/>
</dbReference>
<feature type="non-terminal residue" evidence="1">
    <location>
        <position position="1"/>
    </location>
</feature>
<reference evidence="1 2" key="1">
    <citation type="submission" date="2019-07" db="EMBL/GenBank/DDBJ databases">
        <title>Sphingomonas solaris sp. nov., isolated from a solar panel from Boston, Massachusetts.</title>
        <authorList>
            <person name="Tanner K."/>
            <person name="Pascual J."/>
            <person name="Mancuso C."/>
            <person name="Pereto J."/>
            <person name="Khalil A."/>
            <person name="Vilanova C."/>
        </authorList>
    </citation>
    <scope>NUCLEOTIDE SEQUENCE [LARGE SCALE GENOMIC DNA]</scope>
    <source>
        <strain evidence="1 2">R4DWN</strain>
    </source>
</reference>
<dbReference type="Gene3D" id="3.40.470.10">
    <property type="entry name" value="Uracil-DNA glycosylase-like domain"/>
    <property type="match status" value="1"/>
</dbReference>
<dbReference type="InterPro" id="IPR026353">
    <property type="entry name" value="Hypoxan-DNA_Glyclase"/>
</dbReference>
<evidence type="ECO:0000313" key="2">
    <source>
        <dbReference type="Proteomes" id="UP000318681"/>
    </source>
</evidence>
<proteinExistence type="predicted"/>
<dbReference type="OrthoDB" id="9799921at2"/>
<dbReference type="RefSeq" id="WP_145153458.1">
    <property type="nucleotide sequence ID" value="NZ_VNIM01000065.1"/>
</dbReference>
<protein>
    <submittedName>
        <fullName evidence="1">DNA-deoxyinosine glycosylase</fullName>
        <ecNumber evidence="1">3.2.2.15</ecNumber>
    </submittedName>
</protein>
<dbReference type="AlphaFoldDB" id="A0A558QZA6"/>
<name>A0A558QZA6_9SPHN</name>
<dbReference type="SUPFAM" id="SSF52141">
    <property type="entry name" value="Uracil-DNA glycosylase-like"/>
    <property type="match status" value="1"/>
</dbReference>
<dbReference type="InterPro" id="IPR036895">
    <property type="entry name" value="Uracil-DNA_glycosylase-like_sf"/>
</dbReference>
<evidence type="ECO:0000313" key="1">
    <source>
        <dbReference type="EMBL" id="TVV72428.1"/>
    </source>
</evidence>
<keyword evidence="2" id="KW-1185">Reference proteome</keyword>